<evidence type="ECO:0000256" key="1">
    <source>
        <dbReference type="SAM" id="SignalP"/>
    </source>
</evidence>
<dbReference type="InterPro" id="IPR035994">
    <property type="entry name" value="Nucleoside_phosphorylase_sf"/>
</dbReference>
<protein>
    <submittedName>
        <fullName evidence="2">Purine nucleoside permease</fullName>
    </submittedName>
</protein>
<dbReference type="PIRSF" id="PIRSF013171">
    <property type="entry name" value="Pur_nuclsid_perm"/>
    <property type="match status" value="1"/>
</dbReference>
<comment type="caution">
    <text evidence="2">The sequence shown here is derived from an EMBL/GenBank/DDBJ whole genome shotgun (WGS) entry which is preliminary data.</text>
</comment>
<dbReference type="PANTHER" id="PTHR38643">
    <property type="entry name" value="PURINE NUCLEOSIDE PERMEASE C285.05-RELATED"/>
    <property type="match status" value="1"/>
</dbReference>
<dbReference type="Pfam" id="PF06516">
    <property type="entry name" value="NUP"/>
    <property type="match status" value="1"/>
</dbReference>
<reference evidence="2 3" key="1">
    <citation type="submission" date="2024-03" db="EMBL/GenBank/DDBJ databases">
        <title>Community enrichment and isolation of bacterial strains for fucoidan degradation.</title>
        <authorList>
            <person name="Sichert A."/>
        </authorList>
    </citation>
    <scope>NUCLEOTIDE SEQUENCE [LARGE SCALE GENOMIC DNA]</scope>
    <source>
        <strain evidence="2 3">AS12</strain>
    </source>
</reference>
<keyword evidence="3" id="KW-1185">Reference proteome</keyword>
<feature type="chain" id="PRO_5045806445" evidence="1">
    <location>
        <begin position="33"/>
        <end position="344"/>
    </location>
</feature>
<sequence>MACSFVIRPYGSNSLKYLVCALCLLVSVSAIGAEKKPITVKVFIAGMFEIGANQGDKAGEFQHWYERYFADAQPITIPGALTPVFCNKNGVCGSVLGMGKVASSSSMLAIVLNSQFDLSHSYFMISGVGGIPPSQGTIADVNWGSWLIDYDLGHRWMPEEGEAGAPVFMPRQGYEDIRRYQLNPALVNFAVSLSKNAPLKDSPSAQAYRIRYPEPQARRKPAVTVGTHIAGDTFFHGPGLSAEAQYMSELYGADDYMIAEMEGVAIAQVLARTVGTDRMLSLRGAVNFDQGNPNESTLAHLDPAPGETAGGFAETVENIVIVGGSVVDHIVSHWSDFKDGYTAK</sequence>
<dbReference type="RefSeq" id="WP_342880550.1">
    <property type="nucleotide sequence ID" value="NZ_JBBMQS010000001.1"/>
</dbReference>
<dbReference type="EMBL" id="JBBMQS010000001">
    <property type="protein sequence ID" value="MEM5495904.1"/>
    <property type="molecule type" value="Genomic_DNA"/>
</dbReference>
<accession>A0ABU9SPU6</accession>
<dbReference type="Proteomes" id="UP001461163">
    <property type="component" value="Unassembled WGS sequence"/>
</dbReference>
<dbReference type="SUPFAM" id="SSF53167">
    <property type="entry name" value="Purine and uridine phosphorylases"/>
    <property type="match status" value="1"/>
</dbReference>
<gene>
    <name evidence="2" type="ORF">WNY77_00700</name>
</gene>
<proteinExistence type="predicted"/>
<dbReference type="InterPro" id="IPR009486">
    <property type="entry name" value="Pur_nuclsid_perm"/>
</dbReference>
<dbReference type="PANTHER" id="PTHR38643:SF1">
    <property type="entry name" value="PURINE NUCLEOSIDE PERMEASE C285.05-RELATED"/>
    <property type="match status" value="1"/>
</dbReference>
<feature type="signal peptide" evidence="1">
    <location>
        <begin position="1"/>
        <end position="32"/>
    </location>
</feature>
<evidence type="ECO:0000313" key="3">
    <source>
        <dbReference type="Proteomes" id="UP001461163"/>
    </source>
</evidence>
<evidence type="ECO:0000313" key="2">
    <source>
        <dbReference type="EMBL" id="MEM5495904.1"/>
    </source>
</evidence>
<dbReference type="Gene3D" id="3.40.50.1580">
    <property type="entry name" value="Nucleoside phosphorylase domain"/>
    <property type="match status" value="1"/>
</dbReference>
<keyword evidence="1" id="KW-0732">Signal</keyword>
<organism evidence="2 3">
    <name type="scientific">Paraglaciecola mesophila</name>
    <dbReference type="NCBI Taxonomy" id="197222"/>
    <lineage>
        <taxon>Bacteria</taxon>
        <taxon>Pseudomonadati</taxon>
        <taxon>Pseudomonadota</taxon>
        <taxon>Gammaproteobacteria</taxon>
        <taxon>Alteromonadales</taxon>
        <taxon>Alteromonadaceae</taxon>
        <taxon>Paraglaciecola</taxon>
    </lineage>
</organism>
<name>A0ABU9SPU6_9ALTE</name>